<protein>
    <submittedName>
        <fullName evidence="2">Uncharacterized protein</fullName>
    </submittedName>
</protein>
<keyword evidence="3" id="KW-1185">Reference proteome</keyword>
<proteinExistence type="predicted"/>
<gene>
    <name evidence="2" type="ORF">PCOR1329_LOCUS58401</name>
</gene>
<accession>A0ABN9VIN6</accession>
<name>A0ABN9VIN6_9DINO</name>
<feature type="compositionally biased region" description="Low complexity" evidence="1">
    <location>
        <begin position="222"/>
        <end position="236"/>
    </location>
</feature>
<evidence type="ECO:0000313" key="3">
    <source>
        <dbReference type="Proteomes" id="UP001189429"/>
    </source>
</evidence>
<evidence type="ECO:0000313" key="2">
    <source>
        <dbReference type="EMBL" id="CAK0873102.1"/>
    </source>
</evidence>
<dbReference type="EMBL" id="CAUYUJ010017241">
    <property type="protein sequence ID" value="CAK0873102.1"/>
    <property type="molecule type" value="Genomic_DNA"/>
</dbReference>
<reference evidence="2" key="1">
    <citation type="submission" date="2023-10" db="EMBL/GenBank/DDBJ databases">
        <authorList>
            <person name="Chen Y."/>
            <person name="Shah S."/>
            <person name="Dougan E. K."/>
            <person name="Thang M."/>
            <person name="Chan C."/>
        </authorList>
    </citation>
    <scope>NUCLEOTIDE SEQUENCE [LARGE SCALE GENOMIC DNA]</scope>
</reference>
<feature type="non-terminal residue" evidence="2">
    <location>
        <position position="1"/>
    </location>
</feature>
<evidence type="ECO:0000256" key="1">
    <source>
        <dbReference type="SAM" id="MobiDB-lite"/>
    </source>
</evidence>
<organism evidence="2 3">
    <name type="scientific">Prorocentrum cordatum</name>
    <dbReference type="NCBI Taxonomy" id="2364126"/>
    <lineage>
        <taxon>Eukaryota</taxon>
        <taxon>Sar</taxon>
        <taxon>Alveolata</taxon>
        <taxon>Dinophyceae</taxon>
        <taxon>Prorocentrales</taxon>
        <taxon>Prorocentraceae</taxon>
        <taxon>Prorocentrum</taxon>
    </lineage>
</organism>
<comment type="caution">
    <text evidence="2">The sequence shown here is derived from an EMBL/GenBank/DDBJ whole genome shotgun (WGS) entry which is preliminary data.</text>
</comment>
<feature type="region of interest" description="Disordered" evidence="1">
    <location>
        <begin position="205"/>
        <end position="236"/>
    </location>
</feature>
<dbReference type="Proteomes" id="UP001189429">
    <property type="component" value="Unassembled WGS sequence"/>
</dbReference>
<sequence length="236" mass="23507">LLTTGGTESSPAAAMDAGGHGLTADTYNDFLFGGDAGAVTDATGVLGTIAAKMPASFAGTHDAELRQLGMDFGSAIRHFHSRPLPQGSMHEGPQVMYPYGEGPEAAGDLMKRYTAMLQHQADSPLASHLDVPVPDDAPLWWEGARGAVGLSGGTDAAAGTAGTAAGLKVAKAGVLVAAGSLFSKLLGLGLLGYVAAQAMDAVAGKPPKAEEEHATQAGPVREPVGAAPPGEAAVAA</sequence>